<dbReference type="InterPro" id="IPR001347">
    <property type="entry name" value="SIS_dom"/>
</dbReference>
<sequence length="392" mass="43964">MMFGKEKKAWEELTGIYTAQEIYQQPATWAKTIAQIKNEKEALKNFLEPVLTGGDVEIIFTGAGTSEYVGNAVYSYVNRYTDFHASSYASTDIVETPENYLSRDKKTLLINFARSGNSPESVGSVQMAEEVCKENVSHLFITCNENGALSKMAKEMDNAYCINLTPETHDQSFAMTSSFSNMYLASVLCFRLDALDEMESEMQTVIEQGQKFLDEGYATLVDLINDFDYRRLIYLGANCLKGVAQESQLKTCELTAGQVATFFDSPLGFRHGPKSVINDEALTVVYVSDDAYQRQYEYDLIQEMSGQRKKNRILAVAAHEYSEIRELVDTYVNFDLNADKDNIFLGLDYILAAQVLGLFKSISMGCTPDNPCPTGEVNRVVQGVTIYKYTAE</sequence>
<dbReference type="InterPro" id="IPR035466">
    <property type="entry name" value="GlmS/AgaS_SIS"/>
</dbReference>
<protein>
    <submittedName>
        <fullName evidence="7">SIS domain-containing protein</fullName>
    </submittedName>
</protein>
<dbReference type="InterPro" id="IPR050303">
    <property type="entry name" value="GatZ_KbaZ_carbometab"/>
</dbReference>
<evidence type="ECO:0000256" key="2">
    <source>
        <dbReference type="ARBA" id="ARBA00022737"/>
    </source>
</evidence>
<dbReference type="Pfam" id="PF01380">
    <property type="entry name" value="SIS"/>
    <property type="match status" value="1"/>
</dbReference>
<dbReference type="CDD" id="cd05008">
    <property type="entry name" value="SIS_GlmS_GlmD_1"/>
    <property type="match status" value="1"/>
</dbReference>
<dbReference type="GO" id="GO:0005886">
    <property type="term" value="C:plasma membrane"/>
    <property type="evidence" value="ECO:0007669"/>
    <property type="project" value="TreeGrafter"/>
</dbReference>
<dbReference type="PANTHER" id="PTHR32502:SF3">
    <property type="entry name" value="D-GALACTOSAMINE-6-PHOSPHATE DEAMINASE AGAS-RELATED"/>
    <property type="match status" value="1"/>
</dbReference>
<evidence type="ECO:0000313" key="8">
    <source>
        <dbReference type="Proteomes" id="UP000260721"/>
    </source>
</evidence>
<dbReference type="GO" id="GO:0097367">
    <property type="term" value="F:carbohydrate derivative binding"/>
    <property type="evidence" value="ECO:0007669"/>
    <property type="project" value="InterPro"/>
</dbReference>
<comment type="catalytic activity">
    <reaction evidence="4">
        <text>D-galactosamine 6-phosphate + H2O = D-tagatopyranose 1-phosphate + NH4(+)</text>
        <dbReference type="Rhea" id="RHEA:47680"/>
        <dbReference type="ChEBI" id="CHEBI:15377"/>
        <dbReference type="ChEBI" id="CHEBI:28938"/>
        <dbReference type="ChEBI" id="CHEBI:71674"/>
        <dbReference type="ChEBI" id="CHEBI:138150"/>
    </reaction>
</comment>
<dbReference type="CDD" id="cd05010">
    <property type="entry name" value="SIS_AgaS_like"/>
    <property type="match status" value="1"/>
</dbReference>
<keyword evidence="2" id="KW-0677">Repeat</keyword>
<dbReference type="GO" id="GO:0016787">
    <property type="term" value="F:hydrolase activity"/>
    <property type="evidence" value="ECO:0007669"/>
    <property type="project" value="UniProtKB-KW"/>
</dbReference>
<proteinExistence type="inferred from homology"/>
<reference evidence="7 8" key="1">
    <citation type="submission" date="2018-08" db="EMBL/GenBank/DDBJ databases">
        <title>A genome reference for cultivated species of the human gut microbiota.</title>
        <authorList>
            <person name="Zou Y."/>
            <person name="Xue W."/>
            <person name="Luo G."/>
        </authorList>
    </citation>
    <scope>NUCLEOTIDE SEQUENCE [LARGE SCALE GENOMIC DNA]</scope>
    <source>
        <strain evidence="7 8">TF08-11</strain>
    </source>
</reference>
<evidence type="ECO:0000256" key="3">
    <source>
        <dbReference type="ARBA" id="ARBA00022801"/>
    </source>
</evidence>
<dbReference type="EMBL" id="QUSK01000014">
    <property type="protein sequence ID" value="RGD76285.1"/>
    <property type="molecule type" value="Genomic_DNA"/>
</dbReference>
<accession>A0A3E3E3Y1</accession>
<dbReference type="InterPro" id="IPR035464">
    <property type="entry name" value="SIS_AgaS"/>
</dbReference>
<dbReference type="AlphaFoldDB" id="A0A3E3E3Y1"/>
<dbReference type="InterPro" id="IPR046348">
    <property type="entry name" value="SIS_dom_sf"/>
</dbReference>
<dbReference type="SUPFAM" id="SSF53697">
    <property type="entry name" value="SIS domain"/>
    <property type="match status" value="1"/>
</dbReference>
<dbReference type="PANTHER" id="PTHR32502">
    <property type="entry name" value="N-ACETYLGALACTOSAMINE PERMEASE II COMPONENT-RELATED"/>
    <property type="match status" value="1"/>
</dbReference>
<dbReference type="Proteomes" id="UP000260721">
    <property type="component" value="Unassembled WGS sequence"/>
</dbReference>
<feature type="domain" description="SIS" evidence="5">
    <location>
        <begin position="220"/>
        <end position="371"/>
    </location>
</feature>
<dbReference type="PROSITE" id="PS51464">
    <property type="entry name" value="SIS"/>
    <property type="match status" value="2"/>
</dbReference>
<dbReference type="GO" id="GO:0009401">
    <property type="term" value="P:phosphoenolpyruvate-dependent sugar phosphotransferase system"/>
    <property type="evidence" value="ECO:0007669"/>
    <property type="project" value="TreeGrafter"/>
</dbReference>
<evidence type="ECO:0000313" key="6">
    <source>
        <dbReference type="EMBL" id="MDB7981970.1"/>
    </source>
</evidence>
<evidence type="ECO:0000313" key="7">
    <source>
        <dbReference type="EMBL" id="RGD76285.1"/>
    </source>
</evidence>
<keyword evidence="3" id="KW-0378">Hydrolase</keyword>
<dbReference type="GO" id="GO:1901135">
    <property type="term" value="P:carbohydrate derivative metabolic process"/>
    <property type="evidence" value="ECO:0007669"/>
    <property type="project" value="InterPro"/>
</dbReference>
<dbReference type="Proteomes" id="UP001212981">
    <property type="component" value="Unassembled WGS sequence"/>
</dbReference>
<evidence type="ECO:0000256" key="1">
    <source>
        <dbReference type="ARBA" id="ARBA00007748"/>
    </source>
</evidence>
<dbReference type="RefSeq" id="WP_117446404.1">
    <property type="nucleotide sequence ID" value="NZ_CALCIP010000014.1"/>
</dbReference>
<comment type="caution">
    <text evidence="7">The sequence shown here is derived from an EMBL/GenBank/DDBJ whole genome shotgun (WGS) entry which is preliminary data.</text>
</comment>
<comment type="similarity">
    <text evidence="1">Belongs to the SIS family. AgaS subfamily.</text>
</comment>
<reference evidence="6" key="2">
    <citation type="submission" date="2023-01" db="EMBL/GenBank/DDBJ databases">
        <title>Human gut microbiome strain richness.</title>
        <authorList>
            <person name="Chen-Liaw A."/>
        </authorList>
    </citation>
    <scope>NUCLEOTIDE SEQUENCE</scope>
    <source>
        <strain evidence="6">D8_m1001271B151109d0_201107</strain>
    </source>
</reference>
<evidence type="ECO:0000256" key="4">
    <source>
        <dbReference type="ARBA" id="ARBA00029292"/>
    </source>
</evidence>
<dbReference type="EMBL" id="JAQLXO010000003">
    <property type="protein sequence ID" value="MDB7981970.1"/>
    <property type="molecule type" value="Genomic_DNA"/>
</dbReference>
<evidence type="ECO:0000259" key="5">
    <source>
        <dbReference type="PROSITE" id="PS51464"/>
    </source>
</evidence>
<dbReference type="STRING" id="1123313.GCA_000420345_01425"/>
<feature type="domain" description="SIS" evidence="5">
    <location>
        <begin position="47"/>
        <end position="200"/>
    </location>
</feature>
<organism evidence="7 8">
    <name type="scientific">Faecalicoccus pleomorphus</name>
    <dbReference type="NCBI Taxonomy" id="1323"/>
    <lineage>
        <taxon>Bacteria</taxon>
        <taxon>Bacillati</taxon>
        <taxon>Bacillota</taxon>
        <taxon>Erysipelotrichia</taxon>
        <taxon>Erysipelotrichales</taxon>
        <taxon>Erysipelotrichaceae</taxon>
        <taxon>Faecalicoccus</taxon>
    </lineage>
</organism>
<gene>
    <name evidence="7" type="ORF">DXC78_07220</name>
    <name evidence="6" type="ORF">PND82_03945</name>
</gene>
<dbReference type="Gene3D" id="3.40.50.10490">
    <property type="entry name" value="Glucose-6-phosphate isomerase like protein, domain 1"/>
    <property type="match status" value="2"/>
</dbReference>
<name>A0A3E3E3Y1_9FIRM</name>